<dbReference type="Pfam" id="PF01471">
    <property type="entry name" value="PG_binding_1"/>
    <property type="match status" value="1"/>
</dbReference>
<protein>
    <submittedName>
        <fullName evidence="4">Peptidoglycan-binding domain-containing protein</fullName>
    </submittedName>
</protein>
<feature type="compositionally biased region" description="Gly residues" evidence="1">
    <location>
        <begin position="276"/>
        <end position="286"/>
    </location>
</feature>
<feature type="region of interest" description="Disordered" evidence="1">
    <location>
        <begin position="32"/>
        <end position="179"/>
    </location>
</feature>
<feature type="region of interest" description="Disordered" evidence="1">
    <location>
        <begin position="209"/>
        <end position="302"/>
    </location>
</feature>
<dbReference type="EMBL" id="BAAABY010000014">
    <property type="protein sequence ID" value="GAA0457232.1"/>
    <property type="molecule type" value="Genomic_DNA"/>
</dbReference>
<dbReference type="InterPro" id="IPR036365">
    <property type="entry name" value="PGBD-like_sf"/>
</dbReference>
<dbReference type="Gene3D" id="1.10.101.10">
    <property type="entry name" value="PGBD-like superfamily/PGBD"/>
    <property type="match status" value="1"/>
</dbReference>
<dbReference type="RefSeq" id="WP_346094745.1">
    <property type="nucleotide sequence ID" value="NZ_BAAABY010000014.1"/>
</dbReference>
<feature type="compositionally biased region" description="Pro residues" evidence="1">
    <location>
        <begin position="114"/>
        <end position="129"/>
    </location>
</feature>
<organism evidence="4 5">
    <name type="scientific">Streptomyces olivaceiscleroticus</name>
    <dbReference type="NCBI Taxonomy" id="68245"/>
    <lineage>
        <taxon>Bacteria</taxon>
        <taxon>Bacillati</taxon>
        <taxon>Actinomycetota</taxon>
        <taxon>Actinomycetes</taxon>
        <taxon>Kitasatosporales</taxon>
        <taxon>Streptomycetaceae</taxon>
        <taxon>Streptomyces</taxon>
    </lineage>
</organism>
<accession>A0ABN0ZSA1</accession>
<evidence type="ECO:0000313" key="4">
    <source>
        <dbReference type="EMBL" id="GAA0457232.1"/>
    </source>
</evidence>
<feature type="compositionally biased region" description="Low complexity" evidence="1">
    <location>
        <begin position="84"/>
        <end position="113"/>
    </location>
</feature>
<keyword evidence="2" id="KW-1133">Transmembrane helix</keyword>
<keyword evidence="2" id="KW-0472">Membrane</keyword>
<dbReference type="InterPro" id="IPR002477">
    <property type="entry name" value="Peptidoglycan-bd-like"/>
</dbReference>
<evidence type="ECO:0000256" key="1">
    <source>
        <dbReference type="SAM" id="MobiDB-lite"/>
    </source>
</evidence>
<dbReference type="SUPFAM" id="SSF47090">
    <property type="entry name" value="PGBD-like"/>
    <property type="match status" value="1"/>
</dbReference>
<evidence type="ECO:0000259" key="3">
    <source>
        <dbReference type="Pfam" id="PF01471"/>
    </source>
</evidence>
<feature type="domain" description="Peptidoglycan binding-like" evidence="3">
    <location>
        <begin position="298"/>
        <end position="356"/>
    </location>
</feature>
<gene>
    <name evidence="4" type="ORF">GCM10010361_21580</name>
</gene>
<keyword evidence="2" id="KW-0812">Transmembrane</keyword>
<evidence type="ECO:0000313" key="5">
    <source>
        <dbReference type="Proteomes" id="UP001500909"/>
    </source>
</evidence>
<proteinExistence type="predicted"/>
<feature type="transmembrane region" description="Helical" evidence="2">
    <location>
        <begin position="180"/>
        <end position="199"/>
    </location>
</feature>
<feature type="compositionally biased region" description="Pro residues" evidence="1">
    <location>
        <begin position="66"/>
        <end position="83"/>
    </location>
</feature>
<name>A0ABN0ZSA1_9ACTN</name>
<keyword evidence="5" id="KW-1185">Reference proteome</keyword>
<sequence>MTARNCPTCLAPARTGGRPGCRCEQAAAQDFDPLHIRPYVSLPDAPDPDDPPRPPRAFTVRAYGPPAFPPPSYVRVPRPPFAPPRTAEPSAAPAAEPHAAPLGGLPAAASGALPAPPGPLSAAPYPPHAPQEAGQLSRAAPGRRPDGLPVAGPVAFMDLPDEATGQAGDRPEPERRRRPVLLAGLMVTAAAGSVCAALFGGELHSPHETGLPLADGAERPAAGLPDGGAEAAGLRPTAPGAASRSAARPSDPRAATSAADTPFTRSPGAPTTRASGSGGEALGGLRAGSRATLSEGASGPEVTELQRRLAQLGLYDGPADGRYDAGVTASVARYQRTYGETEDPYGVYGPATRTSLEFLTHEP</sequence>
<dbReference type="InterPro" id="IPR036366">
    <property type="entry name" value="PGBDSf"/>
</dbReference>
<evidence type="ECO:0000256" key="2">
    <source>
        <dbReference type="SAM" id="Phobius"/>
    </source>
</evidence>
<comment type="caution">
    <text evidence="4">The sequence shown here is derived from an EMBL/GenBank/DDBJ whole genome shotgun (WGS) entry which is preliminary data.</text>
</comment>
<dbReference type="Proteomes" id="UP001500909">
    <property type="component" value="Unassembled WGS sequence"/>
</dbReference>
<feature type="compositionally biased region" description="Low complexity" evidence="1">
    <location>
        <begin position="235"/>
        <end position="262"/>
    </location>
</feature>
<reference evidence="4 5" key="1">
    <citation type="journal article" date="2019" name="Int. J. Syst. Evol. Microbiol.">
        <title>The Global Catalogue of Microorganisms (GCM) 10K type strain sequencing project: providing services to taxonomists for standard genome sequencing and annotation.</title>
        <authorList>
            <consortium name="The Broad Institute Genomics Platform"/>
            <consortium name="The Broad Institute Genome Sequencing Center for Infectious Disease"/>
            <person name="Wu L."/>
            <person name="Ma J."/>
        </authorList>
    </citation>
    <scope>NUCLEOTIDE SEQUENCE [LARGE SCALE GENOMIC DNA]</scope>
    <source>
        <strain evidence="4 5">JCM 4805</strain>
    </source>
</reference>